<keyword evidence="3" id="KW-0813">Transport</keyword>
<dbReference type="InterPro" id="IPR051542">
    <property type="entry name" value="Hydrogenase_cytochrome"/>
</dbReference>
<evidence type="ECO:0000256" key="10">
    <source>
        <dbReference type="ARBA" id="ARBA00023004"/>
    </source>
</evidence>
<comment type="similarity">
    <text evidence="2">Belongs to the HupC/HyaC/HydC family.</text>
</comment>
<dbReference type="GO" id="GO:0005886">
    <property type="term" value="C:plasma membrane"/>
    <property type="evidence" value="ECO:0007669"/>
    <property type="project" value="UniProtKB-SubCell"/>
</dbReference>
<protein>
    <submittedName>
        <fullName evidence="14">Quinone-reactive Ni/Fe-hydrogenase B-type cytochrome subunit</fullName>
    </submittedName>
</protein>
<dbReference type="SUPFAM" id="SSF81342">
    <property type="entry name" value="Transmembrane di-heme cytochromes"/>
    <property type="match status" value="1"/>
</dbReference>
<feature type="transmembrane region" description="Helical" evidence="12">
    <location>
        <begin position="51"/>
        <end position="72"/>
    </location>
</feature>
<keyword evidence="10" id="KW-0408">Iron</keyword>
<feature type="transmembrane region" description="Helical" evidence="12">
    <location>
        <begin position="116"/>
        <end position="136"/>
    </location>
</feature>
<dbReference type="NCBIfam" id="TIGR02125">
    <property type="entry name" value="CytB-hydogenase"/>
    <property type="match status" value="1"/>
</dbReference>
<evidence type="ECO:0000256" key="3">
    <source>
        <dbReference type="ARBA" id="ARBA00022448"/>
    </source>
</evidence>
<dbReference type="EMBL" id="CDRZ01000223">
    <property type="protein sequence ID" value="CEO88929.1"/>
    <property type="molecule type" value="Genomic_DNA"/>
</dbReference>
<dbReference type="AlphaFoldDB" id="A0A0B7MED3"/>
<keyword evidence="15" id="KW-1185">Reference proteome</keyword>
<proteinExistence type="inferred from homology"/>
<gene>
    <name evidence="14" type="primary">hydC</name>
    <name evidence="14" type="ORF">SSCH_30033</name>
</gene>
<feature type="transmembrane region" description="Helical" evidence="12">
    <location>
        <begin position="156"/>
        <end position="175"/>
    </location>
</feature>
<keyword evidence="6 12" id="KW-0812">Transmembrane</keyword>
<dbReference type="GO" id="GO:0009055">
    <property type="term" value="F:electron transfer activity"/>
    <property type="evidence" value="ECO:0007669"/>
    <property type="project" value="InterPro"/>
</dbReference>
<dbReference type="GO" id="GO:0005506">
    <property type="term" value="F:iron ion binding"/>
    <property type="evidence" value="ECO:0007669"/>
    <property type="project" value="InterPro"/>
</dbReference>
<dbReference type="Gene3D" id="1.20.950.20">
    <property type="entry name" value="Transmembrane di-heme cytochromes, Chain C"/>
    <property type="match status" value="1"/>
</dbReference>
<evidence type="ECO:0000256" key="4">
    <source>
        <dbReference type="ARBA" id="ARBA00022475"/>
    </source>
</evidence>
<evidence type="ECO:0000256" key="7">
    <source>
        <dbReference type="ARBA" id="ARBA00022723"/>
    </source>
</evidence>
<keyword evidence="8" id="KW-0249">Electron transport</keyword>
<dbReference type="InterPro" id="IPR011577">
    <property type="entry name" value="Cyt_b561_bac/Ni-Hgenase"/>
</dbReference>
<accession>A0A0B7MED3</accession>
<evidence type="ECO:0000256" key="9">
    <source>
        <dbReference type="ARBA" id="ARBA00022989"/>
    </source>
</evidence>
<feature type="transmembrane region" description="Helical" evidence="12">
    <location>
        <begin position="12"/>
        <end position="31"/>
    </location>
</feature>
<dbReference type="GO" id="GO:0022904">
    <property type="term" value="P:respiratory electron transport chain"/>
    <property type="evidence" value="ECO:0007669"/>
    <property type="project" value="InterPro"/>
</dbReference>
<evidence type="ECO:0000256" key="1">
    <source>
        <dbReference type="ARBA" id="ARBA00004651"/>
    </source>
</evidence>
<dbReference type="Pfam" id="PF01292">
    <property type="entry name" value="Ni_hydr_CYTB"/>
    <property type="match status" value="1"/>
</dbReference>
<dbReference type="OrthoDB" id="257690at2"/>
<dbReference type="RefSeq" id="WP_044664983.1">
    <property type="nucleotide sequence ID" value="NZ_CDRZ01000223.1"/>
</dbReference>
<keyword evidence="11 12" id="KW-0472">Membrane</keyword>
<keyword evidence="7" id="KW-0479">Metal-binding</keyword>
<keyword evidence="9 12" id="KW-1133">Transmembrane helix</keyword>
<dbReference type="InterPro" id="IPR000516">
    <property type="entry name" value="Ni-dep_Hydgase_cyt-B"/>
</dbReference>
<dbReference type="Proteomes" id="UP000046155">
    <property type="component" value="Unassembled WGS sequence"/>
</dbReference>
<evidence type="ECO:0000256" key="11">
    <source>
        <dbReference type="ARBA" id="ARBA00023136"/>
    </source>
</evidence>
<evidence type="ECO:0000256" key="5">
    <source>
        <dbReference type="ARBA" id="ARBA00022617"/>
    </source>
</evidence>
<evidence type="ECO:0000313" key="15">
    <source>
        <dbReference type="Proteomes" id="UP000046155"/>
    </source>
</evidence>
<evidence type="ECO:0000313" key="14">
    <source>
        <dbReference type="EMBL" id="CEO88929.1"/>
    </source>
</evidence>
<sequence length="218" mass="25114">MRGLEYRHTRSVRFFHWWNGIAMILLALTGFYIHTPHGFPIFPSMDIARKIHFICMYAVAAGVIGRLYYAFVTRDSKNFRPRSADFGNMIGLMKYYLFISDELPDFGEKYNPGQKMMYLGFVPLIIIQGFTGFLLYWPTTFNHWATVFGGMHVMRIVHYIVAWLFVYCIAAHLYLDFSEGLANIAGMITGYRPKDFHGHKKKREAGVLPAGTEKTAKG</sequence>
<dbReference type="PANTHER" id="PTHR30485:SF0">
    <property type="entry name" value="NI_FE-HYDROGENASE 1 B-TYPE CYTOCHROME SUBUNIT-RELATED"/>
    <property type="match status" value="1"/>
</dbReference>
<feature type="domain" description="Cytochrome b561 bacterial/Ni-hydrogenase" evidence="13">
    <location>
        <begin position="7"/>
        <end position="190"/>
    </location>
</feature>
<keyword evidence="4" id="KW-1003">Cell membrane</keyword>
<evidence type="ECO:0000256" key="2">
    <source>
        <dbReference type="ARBA" id="ARBA00008622"/>
    </source>
</evidence>
<evidence type="ECO:0000256" key="8">
    <source>
        <dbReference type="ARBA" id="ARBA00022982"/>
    </source>
</evidence>
<dbReference type="GO" id="GO:0020037">
    <property type="term" value="F:heme binding"/>
    <property type="evidence" value="ECO:0007669"/>
    <property type="project" value="TreeGrafter"/>
</dbReference>
<dbReference type="PRINTS" id="PR00161">
    <property type="entry name" value="NIHGNASECYTB"/>
</dbReference>
<evidence type="ECO:0000256" key="12">
    <source>
        <dbReference type="SAM" id="Phobius"/>
    </source>
</evidence>
<evidence type="ECO:0000256" key="6">
    <source>
        <dbReference type="ARBA" id="ARBA00022692"/>
    </source>
</evidence>
<name>A0A0B7MED3_9FIRM</name>
<evidence type="ECO:0000259" key="13">
    <source>
        <dbReference type="Pfam" id="PF01292"/>
    </source>
</evidence>
<dbReference type="PANTHER" id="PTHR30485">
    <property type="entry name" value="NI/FE-HYDROGENASE 1 B-TYPE CYTOCHROME SUBUNIT"/>
    <property type="match status" value="1"/>
</dbReference>
<reference evidence="15" key="1">
    <citation type="submission" date="2015-01" db="EMBL/GenBank/DDBJ databases">
        <authorList>
            <person name="Manzoor Shahid"/>
            <person name="Zubair Saima"/>
        </authorList>
    </citation>
    <scope>NUCLEOTIDE SEQUENCE [LARGE SCALE GENOMIC DNA]</scope>
    <source>
        <strain evidence="15">Sp3</strain>
    </source>
</reference>
<comment type="subcellular location">
    <subcellularLocation>
        <location evidence="1">Cell membrane</location>
        <topology evidence="1">Multi-pass membrane protein</topology>
    </subcellularLocation>
</comment>
<organism evidence="14 15">
    <name type="scientific">Syntrophaceticus schinkii</name>
    <dbReference type="NCBI Taxonomy" id="499207"/>
    <lineage>
        <taxon>Bacteria</taxon>
        <taxon>Bacillati</taxon>
        <taxon>Bacillota</taxon>
        <taxon>Clostridia</taxon>
        <taxon>Thermoanaerobacterales</taxon>
        <taxon>Thermoanaerobacterales Family III. Incertae Sedis</taxon>
        <taxon>Syntrophaceticus</taxon>
    </lineage>
</organism>
<keyword evidence="5" id="KW-0349">Heme</keyword>
<dbReference type="InterPro" id="IPR016174">
    <property type="entry name" value="Di-haem_cyt_TM"/>
</dbReference>